<evidence type="ECO:0000259" key="1">
    <source>
        <dbReference type="Pfam" id="PF13185"/>
    </source>
</evidence>
<dbReference type="InterPro" id="IPR003018">
    <property type="entry name" value="GAF"/>
</dbReference>
<accession>A0A846TNM7</accession>
<evidence type="ECO:0000313" key="3">
    <source>
        <dbReference type="Proteomes" id="UP000521379"/>
    </source>
</evidence>
<sequence>MRSQEGLVDRLGESVSEVVNRLGAVMAQSESERRSQLTVINELIVRNLLGMLATRHVGGRAVLYKLDADLGLEAVVSSGRLGQPRPFERGTARWRAVMEFLESGQPLICSDVEDPVQRPEYWEGTASGYRAFVSCPVVVEDQVFGMLTFDVPETGSLDRNDANALVIFAGLAACAANLVQDKLDSKATEGDAHG</sequence>
<dbReference type="Proteomes" id="UP000521379">
    <property type="component" value="Unassembled WGS sequence"/>
</dbReference>
<keyword evidence="3" id="KW-1185">Reference proteome</keyword>
<comment type="caution">
    <text evidence="2">The sequence shown here is derived from an EMBL/GenBank/DDBJ whole genome shotgun (WGS) entry which is preliminary data.</text>
</comment>
<gene>
    <name evidence="2" type="ORF">GTW58_08825</name>
</gene>
<dbReference type="EMBL" id="JAAVUN010000015">
    <property type="protein sequence ID" value="NKE10033.1"/>
    <property type="molecule type" value="Genomic_DNA"/>
</dbReference>
<dbReference type="InterPro" id="IPR029016">
    <property type="entry name" value="GAF-like_dom_sf"/>
</dbReference>
<feature type="domain" description="GAF" evidence="1">
    <location>
        <begin position="83"/>
        <end position="173"/>
    </location>
</feature>
<dbReference type="Gene3D" id="3.30.450.40">
    <property type="match status" value="1"/>
</dbReference>
<evidence type="ECO:0000313" key="2">
    <source>
        <dbReference type="EMBL" id="NKE10033.1"/>
    </source>
</evidence>
<reference evidence="2 3" key="1">
    <citation type="submission" date="2020-02" db="EMBL/GenBank/DDBJ databases">
        <authorList>
            <person name="Sun Q."/>
        </authorList>
    </citation>
    <scope>NUCLEOTIDE SEQUENCE [LARGE SCALE GENOMIC DNA]</scope>
    <source>
        <strain evidence="2 3">YIM 13062</strain>
    </source>
</reference>
<name>A0A846TNM7_9MICC</name>
<dbReference type="RefSeq" id="WP_157980491.1">
    <property type="nucleotide sequence ID" value="NZ_JAAVUN010000015.1"/>
</dbReference>
<protein>
    <submittedName>
        <fullName evidence="2">GAF domain-containing protein</fullName>
    </submittedName>
</protein>
<proteinExistence type="predicted"/>
<dbReference type="Pfam" id="PF13185">
    <property type="entry name" value="GAF_2"/>
    <property type="match status" value="1"/>
</dbReference>
<organism evidence="2 3">
    <name type="scientific">Kocuria subflava</name>
    <dbReference type="NCBI Taxonomy" id="1736139"/>
    <lineage>
        <taxon>Bacteria</taxon>
        <taxon>Bacillati</taxon>
        <taxon>Actinomycetota</taxon>
        <taxon>Actinomycetes</taxon>
        <taxon>Micrococcales</taxon>
        <taxon>Micrococcaceae</taxon>
        <taxon>Kocuria</taxon>
    </lineage>
</organism>
<dbReference type="AlphaFoldDB" id="A0A846TNM7"/>
<dbReference type="SUPFAM" id="SSF55781">
    <property type="entry name" value="GAF domain-like"/>
    <property type="match status" value="1"/>
</dbReference>